<keyword evidence="4" id="KW-1185">Reference proteome</keyword>
<feature type="compositionally biased region" description="Basic and acidic residues" evidence="1">
    <location>
        <begin position="51"/>
        <end position="91"/>
    </location>
</feature>
<organism evidence="3 4">
    <name type="scientific">Alloalcanivorax profundimaris</name>
    <dbReference type="NCBI Taxonomy" id="2735259"/>
    <lineage>
        <taxon>Bacteria</taxon>
        <taxon>Pseudomonadati</taxon>
        <taxon>Pseudomonadota</taxon>
        <taxon>Gammaproteobacteria</taxon>
        <taxon>Oceanospirillales</taxon>
        <taxon>Alcanivoracaceae</taxon>
        <taxon>Alloalcanivorax</taxon>
    </lineage>
</organism>
<dbReference type="Proteomes" id="UP000662703">
    <property type="component" value="Unassembled WGS sequence"/>
</dbReference>
<dbReference type="EMBL" id="ARXX01000009">
    <property type="protein sequence ID" value="MBF5055569.1"/>
    <property type="molecule type" value="Genomic_DNA"/>
</dbReference>
<reference evidence="3 4" key="1">
    <citation type="submission" date="2012-09" db="EMBL/GenBank/DDBJ databases">
        <title>Genome Sequence of alkane-degrading Bacterium Alcanivorax sp. 521-1.</title>
        <authorList>
            <person name="Lai Q."/>
            <person name="Shao Z."/>
        </authorList>
    </citation>
    <scope>NUCLEOTIDE SEQUENCE [LARGE SCALE GENOMIC DNA]</scope>
    <source>
        <strain evidence="3 4">521-1</strain>
    </source>
</reference>
<accession>A0ABS0ANP9</accession>
<feature type="region of interest" description="Disordered" evidence="1">
    <location>
        <begin position="22"/>
        <end position="91"/>
    </location>
</feature>
<protein>
    <recommendedName>
        <fullName evidence="2">DUF4124 domain-containing protein</fullName>
    </recommendedName>
</protein>
<comment type="caution">
    <text evidence="3">The sequence shown here is derived from an EMBL/GenBank/DDBJ whole genome shotgun (WGS) entry which is preliminary data.</text>
</comment>
<evidence type="ECO:0000259" key="2">
    <source>
        <dbReference type="Pfam" id="PF13511"/>
    </source>
</evidence>
<sequence length="142" mass="16376">MLALAMPALGAKFYKWVDEDGVTHYDTKPPAGQPASEEVRTYHSASSDQDEAVKRLEERRAAEAQAEEAARQRREEQRRIEENPGEVSEERCAKHRENLRILENKPIVRVENPETGEMEVIDQARRERMLEKARAAVEFCEK</sequence>
<evidence type="ECO:0000313" key="4">
    <source>
        <dbReference type="Proteomes" id="UP000662703"/>
    </source>
</evidence>
<evidence type="ECO:0000313" key="3">
    <source>
        <dbReference type="EMBL" id="MBF5055569.1"/>
    </source>
</evidence>
<feature type="domain" description="DUF4124" evidence="2">
    <location>
        <begin position="1"/>
        <end position="52"/>
    </location>
</feature>
<evidence type="ECO:0000256" key="1">
    <source>
        <dbReference type="SAM" id="MobiDB-lite"/>
    </source>
</evidence>
<dbReference type="InterPro" id="IPR025392">
    <property type="entry name" value="DUF4124"/>
</dbReference>
<name>A0ABS0ANP9_9GAMM</name>
<dbReference type="Pfam" id="PF13511">
    <property type="entry name" value="DUF4124"/>
    <property type="match status" value="1"/>
</dbReference>
<gene>
    <name evidence="3" type="ORF">Y5W_00863</name>
</gene>
<proteinExistence type="predicted"/>